<evidence type="ECO:0000313" key="2">
    <source>
        <dbReference type="Proteomes" id="UP000223336"/>
    </source>
</evidence>
<reference evidence="1 2" key="1">
    <citation type="submission" date="2016-11" db="EMBL/GenBank/DDBJ databases">
        <title>Complete genome sequence of Salmonella phage STP03.</title>
        <authorList>
            <person name="Lee J.-H."/>
            <person name="Kim Y.-T."/>
            <person name="Kim J.-H."/>
            <person name="Ryu S.-R."/>
        </authorList>
    </citation>
    <scope>NUCLEOTIDE SEQUENCE [LARGE SCALE GENOMIC DNA]</scope>
</reference>
<gene>
    <name evidence="1" type="ORF">STP03_070</name>
</gene>
<sequence>MKHEYDRKPARDIVPGDMIFNVKTRSPVAVDTVFVESNGKLVIEDVTGNTTAFGRKELVLVLVLK</sequence>
<organism evidence="1 2">
    <name type="scientific">Salmonella phage STP03</name>
    <dbReference type="NCBI Taxonomy" id="1914788"/>
    <lineage>
        <taxon>Viruses</taxon>
        <taxon>Duplodnaviria</taxon>
        <taxon>Heunggongvirae</taxon>
        <taxon>Uroviricota</taxon>
        <taxon>Caudoviricetes</taxon>
        <taxon>Sarkviridae</taxon>
        <taxon>Guernseyvirinae</taxon>
        <taxon>Jerseyvirus</taxon>
        <taxon>Jerseyvirus STP03</taxon>
    </lineage>
</organism>
<keyword evidence="2" id="KW-1185">Reference proteome</keyword>
<proteinExistence type="predicted"/>
<dbReference type="Proteomes" id="UP000223336">
    <property type="component" value="Segment"/>
</dbReference>
<protein>
    <submittedName>
        <fullName evidence="1">Uncharacterized protein</fullName>
    </submittedName>
</protein>
<dbReference type="EMBL" id="KY176369">
    <property type="protein sequence ID" value="APM00324.1"/>
    <property type="molecule type" value="Genomic_DNA"/>
</dbReference>
<accession>A0A1U9HZC3</accession>
<evidence type="ECO:0000313" key="1">
    <source>
        <dbReference type="EMBL" id="APM00324.1"/>
    </source>
</evidence>
<name>A0A1U9HZC3_9CAUD</name>